<dbReference type="PANTHER" id="PTHR42923">
    <property type="entry name" value="PROTOPORPHYRINOGEN OXIDASE"/>
    <property type="match status" value="1"/>
</dbReference>
<dbReference type="Proteomes" id="UP000008221">
    <property type="component" value="Chromosome"/>
</dbReference>
<dbReference type="FunCoup" id="A0LUP3">
    <property type="interactions" value="315"/>
</dbReference>
<dbReference type="GO" id="GO:0006783">
    <property type="term" value="P:heme biosynthetic process"/>
    <property type="evidence" value="ECO:0007669"/>
    <property type="project" value="UniProtKB-UniRule"/>
</dbReference>
<evidence type="ECO:0000256" key="12">
    <source>
        <dbReference type="RuleBase" id="RU364052"/>
    </source>
</evidence>
<keyword evidence="8 12" id="KW-0285">Flavoprotein</keyword>
<keyword evidence="9 12" id="KW-0274">FAD</keyword>
<evidence type="ECO:0000256" key="1">
    <source>
        <dbReference type="ARBA" id="ARBA00001755"/>
    </source>
</evidence>
<comment type="pathway">
    <text evidence="4 12">Porphyrin-containing compound metabolism; protoheme biosynthesis.</text>
</comment>
<evidence type="ECO:0000256" key="5">
    <source>
        <dbReference type="ARBA" id="ARBA00008310"/>
    </source>
</evidence>
<protein>
    <recommendedName>
        <fullName evidence="7 12">Coproporphyrinogen III oxidase</fullName>
        <ecNumber evidence="6 12">1.3.3.15</ecNumber>
    </recommendedName>
</protein>
<dbReference type="EMBL" id="CP000481">
    <property type="protein sequence ID" value="ABK53153.1"/>
    <property type="molecule type" value="Genomic_DNA"/>
</dbReference>
<dbReference type="Pfam" id="PF01593">
    <property type="entry name" value="Amino_oxidase"/>
    <property type="match status" value="1"/>
</dbReference>
<evidence type="ECO:0000256" key="7">
    <source>
        <dbReference type="ARBA" id="ARBA00019046"/>
    </source>
</evidence>
<sequence>MTARIVVVGGGIAGLSAAFYARRRGFSVTVLEGSKRFGGKLLRAEVAGVSTDLGAEALLARRPEAVDLAREVGLGGELVPPATTQAAVYSRGRLRPLPAGHVMGVPRSLRSLAATGIVPPTAVLRAAADLLLPPTPVGDDVPVARGIGIRLGRGVVDRLVEPLLGGVYAGRADRLSLRATLPQLVDVLDRGSLLRGLRDLPPPGGADPVFAGIPGGVARLGEALVDVLRADGVELRTSAMVRVLRRTPTGWRCDVGPASAPEAVDADGVVVAVPAPAAARMLGPEAGGLAAELAGIEYASVAVVTLAFPADQVNLPAGSGFLVPAVERRLVKAATFSSVKWPWYAGSDVAVVRCSIGRFGDTADLQRDDAELVAGVLADLGAIVRLRAQPIDSIVTRWAGALPQYDVGHAARVARIRSAAARLPGFALCGAAYDGVGIPACIAGAQRAVASLTGPRSVSRTAG</sequence>
<gene>
    <name evidence="14" type="ordered locus">Acel_1381</name>
</gene>
<evidence type="ECO:0000256" key="4">
    <source>
        <dbReference type="ARBA" id="ARBA00004744"/>
    </source>
</evidence>
<evidence type="ECO:0000256" key="8">
    <source>
        <dbReference type="ARBA" id="ARBA00022630"/>
    </source>
</evidence>
<evidence type="ECO:0000259" key="13">
    <source>
        <dbReference type="Pfam" id="PF01593"/>
    </source>
</evidence>
<comment type="cofactor">
    <cofactor evidence="2 12">
        <name>FAD</name>
        <dbReference type="ChEBI" id="CHEBI:57692"/>
    </cofactor>
</comment>
<name>A0LUP3_ACIC1</name>
<proteinExistence type="inferred from homology"/>
<evidence type="ECO:0000256" key="10">
    <source>
        <dbReference type="ARBA" id="ARBA00023002"/>
    </source>
</evidence>
<evidence type="ECO:0000256" key="3">
    <source>
        <dbReference type="ARBA" id="ARBA00002185"/>
    </source>
</evidence>
<dbReference type="SUPFAM" id="SSF51905">
    <property type="entry name" value="FAD/NAD(P)-binding domain"/>
    <property type="match status" value="1"/>
</dbReference>
<dbReference type="OrthoDB" id="4496419at2"/>
<evidence type="ECO:0000313" key="14">
    <source>
        <dbReference type="EMBL" id="ABK53153.1"/>
    </source>
</evidence>
<evidence type="ECO:0000256" key="11">
    <source>
        <dbReference type="ARBA" id="ARBA00023133"/>
    </source>
</evidence>
<dbReference type="InParanoid" id="A0LUP3"/>
<evidence type="ECO:0000313" key="15">
    <source>
        <dbReference type="Proteomes" id="UP000008221"/>
    </source>
</evidence>
<comment type="catalytic activity">
    <reaction evidence="1">
        <text>coproporphyrinogen III + 3 O2 = coproporphyrin III + 3 H2O2</text>
        <dbReference type="Rhea" id="RHEA:43436"/>
        <dbReference type="ChEBI" id="CHEBI:15379"/>
        <dbReference type="ChEBI" id="CHEBI:16240"/>
        <dbReference type="ChEBI" id="CHEBI:57309"/>
        <dbReference type="ChEBI" id="CHEBI:131725"/>
        <dbReference type="EC" id="1.3.3.15"/>
    </reaction>
    <physiologicalReaction direction="left-to-right" evidence="1">
        <dbReference type="Rhea" id="RHEA:43437"/>
    </physiologicalReaction>
</comment>
<evidence type="ECO:0000256" key="9">
    <source>
        <dbReference type="ARBA" id="ARBA00022827"/>
    </source>
</evidence>
<dbReference type="Gene3D" id="3.90.660.20">
    <property type="entry name" value="Protoporphyrinogen oxidase, mitochondrial, domain 2"/>
    <property type="match status" value="1"/>
</dbReference>
<evidence type="ECO:0000256" key="6">
    <source>
        <dbReference type="ARBA" id="ARBA00012402"/>
    </source>
</evidence>
<dbReference type="UniPathway" id="UPA00252"/>
<dbReference type="NCBIfam" id="TIGR00562">
    <property type="entry name" value="proto_IX_ox"/>
    <property type="match status" value="1"/>
</dbReference>
<dbReference type="Gene3D" id="3.50.50.60">
    <property type="entry name" value="FAD/NAD(P)-binding domain"/>
    <property type="match status" value="1"/>
</dbReference>
<dbReference type="InterPro" id="IPR004572">
    <property type="entry name" value="Protoporphyrinogen_oxidase"/>
</dbReference>
<dbReference type="KEGG" id="ace:Acel_1381"/>
<organism evidence="14 15">
    <name type="scientific">Acidothermus cellulolyticus (strain ATCC 43068 / DSM 8971 / 11B)</name>
    <dbReference type="NCBI Taxonomy" id="351607"/>
    <lineage>
        <taxon>Bacteria</taxon>
        <taxon>Bacillati</taxon>
        <taxon>Actinomycetota</taxon>
        <taxon>Actinomycetes</taxon>
        <taxon>Acidothermales</taxon>
        <taxon>Acidothermaceae</taxon>
        <taxon>Acidothermus</taxon>
    </lineage>
</organism>
<keyword evidence="14" id="KW-0413">Isomerase</keyword>
<dbReference type="AlphaFoldDB" id="A0LUP3"/>
<dbReference type="EC" id="1.3.3.15" evidence="6 12"/>
<dbReference type="GO" id="GO:0004729">
    <property type="term" value="F:oxygen-dependent protoporphyrinogen oxidase activity"/>
    <property type="evidence" value="ECO:0007669"/>
    <property type="project" value="UniProtKB-UniRule"/>
</dbReference>
<dbReference type="HOGENOM" id="CLU_009629_3_1_11"/>
<dbReference type="GO" id="GO:0016853">
    <property type="term" value="F:isomerase activity"/>
    <property type="evidence" value="ECO:0007669"/>
    <property type="project" value="UniProtKB-KW"/>
</dbReference>
<dbReference type="InterPro" id="IPR036188">
    <property type="entry name" value="FAD/NAD-bd_sf"/>
</dbReference>
<comment type="function">
    <text evidence="3 12">Involved in coproporphyrin-dependent heme b biosynthesis. Catalyzes the oxidation of coproporphyrinogen III to coproporphyrin III.</text>
</comment>
<dbReference type="STRING" id="351607.Acel_1381"/>
<comment type="subcellular location">
    <subcellularLocation>
        <location evidence="12">Cytoplasm</location>
    </subcellularLocation>
</comment>
<dbReference type="eggNOG" id="COG1232">
    <property type="taxonomic scope" value="Bacteria"/>
</dbReference>
<dbReference type="SUPFAM" id="SSF54373">
    <property type="entry name" value="FAD-linked reductases, C-terminal domain"/>
    <property type="match status" value="1"/>
</dbReference>
<keyword evidence="10 12" id="KW-0560">Oxidoreductase</keyword>
<dbReference type="GO" id="GO:0005737">
    <property type="term" value="C:cytoplasm"/>
    <property type="evidence" value="ECO:0007669"/>
    <property type="project" value="UniProtKB-SubCell"/>
</dbReference>
<dbReference type="RefSeq" id="WP_011720216.1">
    <property type="nucleotide sequence ID" value="NC_008578.1"/>
</dbReference>
<dbReference type="InterPro" id="IPR050464">
    <property type="entry name" value="Zeta_carotene_desat/Oxidored"/>
</dbReference>
<keyword evidence="15" id="KW-1185">Reference proteome</keyword>
<evidence type="ECO:0000256" key="2">
    <source>
        <dbReference type="ARBA" id="ARBA00001974"/>
    </source>
</evidence>
<dbReference type="PANTHER" id="PTHR42923:SF3">
    <property type="entry name" value="PROTOPORPHYRINOGEN OXIDASE"/>
    <property type="match status" value="1"/>
</dbReference>
<reference evidence="14 15" key="1">
    <citation type="journal article" date="2009" name="Genome Res.">
        <title>Complete genome of the cellulolytic thermophile Acidothermus cellulolyticus 11B provides insights into its ecophysiological and evolutionary adaptations.</title>
        <authorList>
            <person name="Barabote R.D."/>
            <person name="Xie G."/>
            <person name="Leu D.H."/>
            <person name="Normand P."/>
            <person name="Necsulea A."/>
            <person name="Daubin V."/>
            <person name="Medigue C."/>
            <person name="Adney W.S."/>
            <person name="Xu X.C."/>
            <person name="Lapidus A."/>
            <person name="Parales R.E."/>
            <person name="Detter C."/>
            <person name="Pujic P."/>
            <person name="Bruce D."/>
            <person name="Lavire C."/>
            <person name="Challacombe J.F."/>
            <person name="Brettin T.S."/>
            <person name="Berry A.M."/>
        </authorList>
    </citation>
    <scope>NUCLEOTIDE SEQUENCE [LARGE SCALE GENOMIC DNA]</scope>
    <source>
        <strain evidence="15">ATCC 43068 / DSM 8971 / 11B</strain>
    </source>
</reference>
<keyword evidence="12" id="KW-0963">Cytoplasm</keyword>
<keyword evidence="11 12" id="KW-0350">Heme biosynthesis</keyword>
<accession>A0LUP3</accession>
<comment type="similarity">
    <text evidence="5 12">Belongs to the protoporphyrinogen/coproporphyrinogen oxidase family. Coproporphyrinogen III oxidase subfamily.</text>
</comment>
<dbReference type="InterPro" id="IPR002937">
    <property type="entry name" value="Amino_oxidase"/>
</dbReference>
<dbReference type="Gene3D" id="1.10.3110.10">
    <property type="entry name" value="protoporphyrinogen ix oxidase, domain 3"/>
    <property type="match status" value="1"/>
</dbReference>
<feature type="domain" description="Amine oxidase" evidence="13">
    <location>
        <begin position="12"/>
        <end position="450"/>
    </location>
</feature>